<dbReference type="PROSITE" id="PS51257">
    <property type="entry name" value="PROKAR_LIPOPROTEIN"/>
    <property type="match status" value="1"/>
</dbReference>
<keyword evidence="1" id="KW-0732">Signal</keyword>
<dbReference type="AlphaFoldDB" id="A0A7X6GYY8"/>
<sequence length="95" mass="9783">MRAALLLLLALSPLALAACGGTVSPERAYEECSERARLAVRPRGTVGLGVGSGGPVGSLDVTITSDFIAGRDPNLVYDSCFRNLTGAGPTRPLIL</sequence>
<dbReference type="Proteomes" id="UP000526408">
    <property type="component" value="Unassembled WGS sequence"/>
</dbReference>
<dbReference type="RefSeq" id="WP_168622488.1">
    <property type="nucleotide sequence ID" value="NZ_JAAZQQ010000002.1"/>
</dbReference>
<evidence type="ECO:0000313" key="2">
    <source>
        <dbReference type="EMBL" id="NKX44093.1"/>
    </source>
</evidence>
<dbReference type="EMBL" id="JAAZQQ010000002">
    <property type="protein sequence ID" value="NKX44093.1"/>
    <property type="molecule type" value="Genomic_DNA"/>
</dbReference>
<reference evidence="2 3" key="1">
    <citation type="submission" date="2020-04" db="EMBL/GenBank/DDBJ databases">
        <authorList>
            <person name="Yoon J."/>
        </authorList>
    </citation>
    <scope>NUCLEOTIDE SEQUENCE [LARGE SCALE GENOMIC DNA]</scope>
    <source>
        <strain evidence="2 3">KMU-115</strain>
    </source>
</reference>
<protein>
    <recommendedName>
        <fullName evidence="4">Lipoprotein</fullName>
    </recommendedName>
</protein>
<keyword evidence="3" id="KW-1185">Reference proteome</keyword>
<gene>
    <name evidence="2" type="ORF">HCU73_05785</name>
</gene>
<feature type="chain" id="PRO_5030712823" description="Lipoprotein" evidence="1">
    <location>
        <begin position="18"/>
        <end position="95"/>
    </location>
</feature>
<evidence type="ECO:0000256" key="1">
    <source>
        <dbReference type="SAM" id="SignalP"/>
    </source>
</evidence>
<proteinExistence type="predicted"/>
<accession>A0A7X6GYY8</accession>
<evidence type="ECO:0008006" key="4">
    <source>
        <dbReference type="Google" id="ProtNLM"/>
    </source>
</evidence>
<organism evidence="2 3">
    <name type="scientific">Roseicyclus persicicus</name>
    <dbReference type="NCBI Taxonomy" id="2650661"/>
    <lineage>
        <taxon>Bacteria</taxon>
        <taxon>Pseudomonadati</taxon>
        <taxon>Pseudomonadota</taxon>
        <taxon>Alphaproteobacteria</taxon>
        <taxon>Rhodobacterales</taxon>
        <taxon>Roseobacteraceae</taxon>
        <taxon>Roseicyclus</taxon>
    </lineage>
</organism>
<comment type="caution">
    <text evidence="2">The sequence shown here is derived from an EMBL/GenBank/DDBJ whole genome shotgun (WGS) entry which is preliminary data.</text>
</comment>
<feature type="signal peptide" evidence="1">
    <location>
        <begin position="1"/>
        <end position="17"/>
    </location>
</feature>
<evidence type="ECO:0000313" key="3">
    <source>
        <dbReference type="Proteomes" id="UP000526408"/>
    </source>
</evidence>
<name>A0A7X6GYY8_9RHOB</name>